<gene>
    <name evidence="2" type="ORF">FHD67_18005</name>
</gene>
<dbReference type="AlphaFoldDB" id="A0A5C4R2A9"/>
<dbReference type="EMBL" id="VDDC01000046">
    <property type="protein sequence ID" value="TNH37844.1"/>
    <property type="molecule type" value="Genomic_DNA"/>
</dbReference>
<evidence type="ECO:0000313" key="3">
    <source>
        <dbReference type="Proteomes" id="UP000304880"/>
    </source>
</evidence>
<comment type="caution">
    <text evidence="2">The sequence shown here is derived from an EMBL/GenBank/DDBJ whole genome shotgun (WGS) entry which is preliminary data.</text>
</comment>
<feature type="chain" id="PRO_5022927305" evidence="1">
    <location>
        <begin position="34"/>
        <end position="150"/>
    </location>
</feature>
<reference evidence="2 3" key="1">
    <citation type="submission" date="2019-06" db="EMBL/GenBank/DDBJ databases">
        <authorList>
            <person name="Li J."/>
        </authorList>
    </citation>
    <scope>NUCLEOTIDE SEQUENCE [LARGE SCALE GENOMIC DNA]</scope>
    <source>
        <strain evidence="2 3">CGMCC 1.8012</strain>
    </source>
</reference>
<keyword evidence="3" id="KW-1185">Reference proteome</keyword>
<proteinExistence type="predicted"/>
<evidence type="ECO:0000313" key="2">
    <source>
        <dbReference type="EMBL" id="TNH37844.1"/>
    </source>
</evidence>
<organism evidence="2 3">
    <name type="scientific">Paracoccus haeundaensis</name>
    <dbReference type="NCBI Taxonomy" id="225362"/>
    <lineage>
        <taxon>Bacteria</taxon>
        <taxon>Pseudomonadati</taxon>
        <taxon>Pseudomonadota</taxon>
        <taxon>Alphaproteobacteria</taxon>
        <taxon>Rhodobacterales</taxon>
        <taxon>Paracoccaceae</taxon>
        <taxon>Paracoccus</taxon>
    </lineage>
</organism>
<keyword evidence="1" id="KW-0732">Signal</keyword>
<sequence>MLAVSLKERRKMSNSALIAIAALFAAAAVPAGAEQWDVTKDKSLVVHRLAATDLRMTVVCDPEGAFSPPQNYLFVERRGQRVETGQLTVSEGDDTVNLPIIGAAAVPTGNVENWNTAMDMLFGGRGVNVAVGDVAAQLEAESLANVCTAR</sequence>
<name>A0A5C4R2A9_9RHOB</name>
<dbReference type="Proteomes" id="UP000304880">
    <property type="component" value="Unassembled WGS sequence"/>
</dbReference>
<accession>A0A5C4R2A9</accession>
<dbReference type="RefSeq" id="WP_139599550.1">
    <property type="nucleotide sequence ID" value="NZ_VDDC01000046.1"/>
</dbReference>
<protein>
    <submittedName>
        <fullName evidence="2">Uncharacterized protein</fullName>
    </submittedName>
</protein>
<evidence type="ECO:0000256" key="1">
    <source>
        <dbReference type="SAM" id="SignalP"/>
    </source>
</evidence>
<feature type="signal peptide" evidence="1">
    <location>
        <begin position="1"/>
        <end position="33"/>
    </location>
</feature>